<dbReference type="InterPro" id="IPR029063">
    <property type="entry name" value="SAM-dependent_MTases_sf"/>
</dbReference>
<dbReference type="Pfam" id="PF01593">
    <property type="entry name" value="Amino_oxidase"/>
    <property type="match status" value="1"/>
</dbReference>
<sequence length="895" mass="102796">MYDNVSGWSCVTCPNMMELFKNLGVDMEVSDTSFSVSLNNGRGYEWGTRNGVSSLFAQKRNILNPYFWHMITEFNKFKEDALKYIEEMERNPDTDRNETLREFLKSHGYSTLFQKAYLVPACSSIWTCPPDSALNFSAYSVLSFCRNHHLFQIFERPQWMTVAGRSETYAAKVRAELEQRGCKIRTSCNVQSVSTSEDGCILVTTEDGSQEVFDRCILAVNAPDALRLLGEDATSDETRVLGAFQYAYSDIYLHRDSDLMPRNRVAWSAWNFLTSSENKASLTHWLNIIQNLEEEHDSYFLTLNPEVSPKKTLYKWTSGRPLPSVSAWKASQELNKIQGKRGIWFCGAYQVLKKYYRTRIKTCALSMVNLFAGMGAAQSLLGKDMVPLLSNPKHMVPSLTEKGARFLFTRFLRHFISTVYEEGGTMFTFKGKDLRCNLESVMKIHNPHFYWKVMTQADLGLADAYINGDFSFVNKETGLLNLIMILIANRELNSKNLNLAKKRGWWTPMFMTAGLTSATQVLKHSNELFALFLDDTMSYSTAVFKILIANRELNSKNLNLAKKRGWWTPMFMTAGLTSATQFLKHFSRQNTLTKARRNISRHYDLSNELFALFLDDTMSYSTAVFKSDDEDLKTAQMRKINLLIDKARIEKNHEVLEIGCGWGTLAIEVVKKTGCKYTGITLSIEQLKYAEEKVKEAGLQDRITFELCDYRQLSDAKKYDRIISCSFGMLFSEMIEHVGHEFMDTFFSHCEAALAEDGIFVLQFISIPEERYNEYRLNSDFIKEYIFPGGCLPSLARVISAMASSSRLSVENVENIGLHYYQTLRCWRKNFLENQKQIMDLGFDDKFIRTWEYYFDYCAAGFKTLTLEDYQVVFSRPGNVAAFGDPFRNFPSAHN</sequence>
<dbReference type="SUPFAM" id="SSF53335">
    <property type="entry name" value="S-adenosyl-L-methionine-dependent methyltransferases"/>
    <property type="match status" value="1"/>
</dbReference>
<feature type="domain" description="Amine oxidase" evidence="1">
    <location>
        <begin position="14"/>
        <end position="226"/>
    </location>
</feature>
<accession>A0A3P6ELR8</accession>
<dbReference type="CDD" id="cd02440">
    <property type="entry name" value="AdoMet_MTases"/>
    <property type="match status" value="1"/>
</dbReference>
<dbReference type="Gene3D" id="3.50.50.60">
    <property type="entry name" value="FAD/NAD(P)-binding domain"/>
    <property type="match status" value="1"/>
</dbReference>
<dbReference type="PANTHER" id="PTHR43675">
    <property type="entry name" value="ARSENITE METHYLTRANSFERASE"/>
    <property type="match status" value="1"/>
</dbReference>
<name>A0A3P6ELR8_BRAOL</name>
<dbReference type="Gene3D" id="1.10.405.20">
    <property type="match status" value="1"/>
</dbReference>
<dbReference type="SUPFAM" id="SSF51905">
    <property type="entry name" value="FAD/NAD(P)-binding domain"/>
    <property type="match status" value="1"/>
</dbReference>
<protein>
    <recommendedName>
        <fullName evidence="1">Amine oxidase domain-containing protein</fullName>
    </recommendedName>
</protein>
<dbReference type="InterPro" id="IPR002937">
    <property type="entry name" value="Amino_oxidase"/>
</dbReference>
<dbReference type="GO" id="GO:0016491">
    <property type="term" value="F:oxidoreductase activity"/>
    <property type="evidence" value="ECO:0007669"/>
    <property type="project" value="InterPro"/>
</dbReference>
<dbReference type="EMBL" id="LR031876">
    <property type="protein sequence ID" value="VDD36324.1"/>
    <property type="molecule type" value="Genomic_DNA"/>
</dbReference>
<dbReference type="AlphaFoldDB" id="A0A3P6ELR8"/>
<dbReference type="Pfam" id="PF02353">
    <property type="entry name" value="CMAS"/>
    <property type="match status" value="1"/>
</dbReference>
<dbReference type="PANTHER" id="PTHR43675:SF19">
    <property type="entry name" value="AMINE OXIDASE DOMAIN-CONTAINING PROTEIN"/>
    <property type="match status" value="1"/>
</dbReference>
<evidence type="ECO:0000313" key="2">
    <source>
        <dbReference type="EMBL" id="VDD36324.1"/>
    </source>
</evidence>
<reference evidence="2" key="1">
    <citation type="submission" date="2018-11" db="EMBL/GenBank/DDBJ databases">
        <authorList>
            <consortium name="Genoscope - CEA"/>
            <person name="William W."/>
        </authorList>
    </citation>
    <scope>NUCLEOTIDE SEQUENCE</scope>
</reference>
<dbReference type="InterPro" id="IPR026669">
    <property type="entry name" value="Arsenite_MeTrfase-like"/>
</dbReference>
<dbReference type="Gene3D" id="3.40.50.150">
    <property type="entry name" value="Vaccinia Virus protein VP39"/>
    <property type="match status" value="1"/>
</dbReference>
<dbReference type="Gene3D" id="3.30.70.1990">
    <property type="match status" value="1"/>
</dbReference>
<dbReference type="GO" id="GO:0008168">
    <property type="term" value="F:methyltransferase activity"/>
    <property type="evidence" value="ECO:0007669"/>
    <property type="project" value="TreeGrafter"/>
</dbReference>
<dbReference type="InterPro" id="IPR036188">
    <property type="entry name" value="FAD/NAD-bd_sf"/>
</dbReference>
<organism evidence="2">
    <name type="scientific">Brassica oleracea</name>
    <name type="common">Wild cabbage</name>
    <dbReference type="NCBI Taxonomy" id="3712"/>
    <lineage>
        <taxon>Eukaryota</taxon>
        <taxon>Viridiplantae</taxon>
        <taxon>Streptophyta</taxon>
        <taxon>Embryophyta</taxon>
        <taxon>Tracheophyta</taxon>
        <taxon>Spermatophyta</taxon>
        <taxon>Magnoliopsida</taxon>
        <taxon>eudicotyledons</taxon>
        <taxon>Gunneridae</taxon>
        <taxon>Pentapetalae</taxon>
        <taxon>rosids</taxon>
        <taxon>malvids</taxon>
        <taxon>Brassicales</taxon>
        <taxon>Brassicaceae</taxon>
        <taxon>Brassiceae</taxon>
        <taxon>Brassica</taxon>
    </lineage>
</organism>
<proteinExistence type="predicted"/>
<gene>
    <name evidence="2" type="ORF">BOLC7T41884H</name>
</gene>
<evidence type="ECO:0000259" key="1">
    <source>
        <dbReference type="Pfam" id="PF01593"/>
    </source>
</evidence>